<feature type="region of interest" description="Disordered" evidence="1">
    <location>
        <begin position="1"/>
        <end position="42"/>
    </location>
</feature>
<feature type="transmembrane region" description="Helical" evidence="2">
    <location>
        <begin position="101"/>
        <end position="124"/>
    </location>
</feature>
<feature type="compositionally biased region" description="Polar residues" evidence="1">
    <location>
        <begin position="403"/>
        <end position="412"/>
    </location>
</feature>
<dbReference type="PANTHER" id="PTHR11360:SF303">
    <property type="entry name" value="MAJOR FACILITATOR SUPERFAMILY (MFS) PROFILE DOMAIN-CONTAINING PROTEIN"/>
    <property type="match status" value="1"/>
</dbReference>
<name>A0AAE1CQ27_9GAST</name>
<evidence type="ECO:0000313" key="4">
    <source>
        <dbReference type="Proteomes" id="UP001283361"/>
    </source>
</evidence>
<dbReference type="GO" id="GO:0008028">
    <property type="term" value="F:monocarboxylic acid transmembrane transporter activity"/>
    <property type="evidence" value="ECO:0007669"/>
    <property type="project" value="TreeGrafter"/>
</dbReference>
<feature type="transmembrane region" description="Helical" evidence="2">
    <location>
        <begin position="579"/>
        <end position="602"/>
    </location>
</feature>
<gene>
    <name evidence="3" type="ORF">RRG08_049940</name>
</gene>
<keyword evidence="2" id="KW-1133">Transmembrane helix</keyword>
<keyword evidence="2" id="KW-0812">Transmembrane</keyword>
<sequence>MTWKDDQAASENADLSGTSSDKCSSQDSEQTQKKFGTKTGVPQEKLKEEKVVEIEINGRPLVSTNGEEIRSCVVGDIDGDTVLTQRNSQDKDEGVPIDKGWAWVVAFSCFVIVFVFSSIGQVVATLLTDILEEFDFSVSVISNTLSVGSLARCITTMIAANVLLPRMSIRVMVTCAAVLNVVCTVAIVVLPSVAVFCGALFLKELCKGFTIISVITLVGHYFRRHRGLATALGLIGFSVCASVVPPFIRYLKDEFGFRPAFLLYSGLEMQAIVVALLLRPINSYRYKEKNLITEKSKELKIIGKRKQECPDNKFIKSDVKLVQGNVVNESQNLGDIEQQEKETLLENYDLPVTHTKESKVEHDTDKSHDEVKNKGIISIFQPKYDSSELRDSAVYSSVLPTDQSKDSLSAVPSTKEDGKPQQNVKQNRSILLEHCSWLKDILQIFNPTLFQHYVCLLLCTAYSLNICAMFVLMYLPTYAQSVGVSKTDSASLLTIAGLAEFGGRLLSGLLGDQKWLRPATIISMSSLALSVTCQLAGLLQTFWALAGFALVIGLLGCFGQNLMSVLIVDVLGLERLASVLAMGSLFGGVSFSAAHAIHGILIETTGGFLASFSLTGCGFLIGAILLLCLPLAKKLQSRKERMKAERGKEQRLAHDTSL</sequence>
<dbReference type="InterPro" id="IPR011701">
    <property type="entry name" value="MFS"/>
</dbReference>
<feature type="transmembrane region" description="Helical" evidence="2">
    <location>
        <begin position="453"/>
        <end position="477"/>
    </location>
</feature>
<accession>A0AAE1CQ27</accession>
<dbReference type="PANTHER" id="PTHR11360">
    <property type="entry name" value="MONOCARBOXYLATE TRANSPORTER"/>
    <property type="match status" value="1"/>
</dbReference>
<feature type="transmembrane region" description="Helical" evidence="2">
    <location>
        <begin position="229"/>
        <end position="248"/>
    </location>
</feature>
<feature type="transmembrane region" description="Helical" evidence="2">
    <location>
        <begin position="171"/>
        <end position="194"/>
    </location>
</feature>
<keyword evidence="2" id="KW-0472">Membrane</keyword>
<dbReference type="InterPro" id="IPR050327">
    <property type="entry name" value="Proton-linked_MCT"/>
</dbReference>
<feature type="transmembrane region" description="Helical" evidence="2">
    <location>
        <begin position="608"/>
        <end position="632"/>
    </location>
</feature>
<keyword evidence="4" id="KW-1185">Reference proteome</keyword>
<reference evidence="3" key="1">
    <citation type="journal article" date="2023" name="G3 (Bethesda)">
        <title>A reference genome for the long-term kleptoplast-retaining sea slug Elysia crispata morphotype clarki.</title>
        <authorList>
            <person name="Eastman K.E."/>
            <person name="Pendleton A.L."/>
            <person name="Shaikh M.A."/>
            <person name="Suttiyut T."/>
            <person name="Ogas R."/>
            <person name="Tomko P."/>
            <person name="Gavelis G."/>
            <person name="Widhalm J.R."/>
            <person name="Wisecaver J.H."/>
        </authorList>
    </citation>
    <scope>NUCLEOTIDE SEQUENCE</scope>
    <source>
        <strain evidence="3">ECLA1</strain>
    </source>
</reference>
<feature type="transmembrane region" description="Helical" evidence="2">
    <location>
        <begin position="545"/>
        <end position="567"/>
    </location>
</feature>
<proteinExistence type="predicted"/>
<dbReference type="SUPFAM" id="SSF103473">
    <property type="entry name" value="MFS general substrate transporter"/>
    <property type="match status" value="1"/>
</dbReference>
<evidence type="ECO:0000313" key="3">
    <source>
        <dbReference type="EMBL" id="KAK3727317.1"/>
    </source>
</evidence>
<feature type="region of interest" description="Disordered" evidence="1">
    <location>
        <begin position="403"/>
        <end position="423"/>
    </location>
</feature>
<feature type="transmembrane region" description="Helical" evidence="2">
    <location>
        <begin position="144"/>
        <end position="164"/>
    </location>
</feature>
<dbReference type="Gene3D" id="1.20.1250.20">
    <property type="entry name" value="MFS general substrate transporter like domains"/>
    <property type="match status" value="2"/>
</dbReference>
<dbReference type="AlphaFoldDB" id="A0AAE1CQ27"/>
<evidence type="ECO:0000256" key="1">
    <source>
        <dbReference type="SAM" id="MobiDB-lite"/>
    </source>
</evidence>
<organism evidence="3 4">
    <name type="scientific">Elysia crispata</name>
    <name type="common">lettuce slug</name>
    <dbReference type="NCBI Taxonomy" id="231223"/>
    <lineage>
        <taxon>Eukaryota</taxon>
        <taxon>Metazoa</taxon>
        <taxon>Spiralia</taxon>
        <taxon>Lophotrochozoa</taxon>
        <taxon>Mollusca</taxon>
        <taxon>Gastropoda</taxon>
        <taxon>Heterobranchia</taxon>
        <taxon>Euthyneura</taxon>
        <taxon>Panpulmonata</taxon>
        <taxon>Sacoglossa</taxon>
        <taxon>Placobranchoidea</taxon>
        <taxon>Plakobranchidae</taxon>
        <taxon>Elysia</taxon>
    </lineage>
</organism>
<feature type="transmembrane region" description="Helical" evidence="2">
    <location>
        <begin position="260"/>
        <end position="278"/>
    </location>
</feature>
<dbReference type="Proteomes" id="UP001283361">
    <property type="component" value="Unassembled WGS sequence"/>
</dbReference>
<feature type="transmembrane region" description="Helical" evidence="2">
    <location>
        <begin position="200"/>
        <end position="222"/>
    </location>
</feature>
<comment type="caution">
    <text evidence="3">The sequence shown here is derived from an EMBL/GenBank/DDBJ whole genome shotgun (WGS) entry which is preliminary data.</text>
</comment>
<dbReference type="InterPro" id="IPR036259">
    <property type="entry name" value="MFS_trans_sf"/>
</dbReference>
<protein>
    <submittedName>
        <fullName evidence="3">Uncharacterized protein</fullName>
    </submittedName>
</protein>
<dbReference type="EMBL" id="JAWDGP010007247">
    <property type="protein sequence ID" value="KAK3727317.1"/>
    <property type="molecule type" value="Genomic_DNA"/>
</dbReference>
<dbReference type="Pfam" id="PF07690">
    <property type="entry name" value="MFS_1"/>
    <property type="match status" value="1"/>
</dbReference>
<evidence type="ECO:0000256" key="2">
    <source>
        <dbReference type="SAM" id="Phobius"/>
    </source>
</evidence>
<feature type="compositionally biased region" description="Polar residues" evidence="1">
    <location>
        <begin position="9"/>
        <end position="29"/>
    </location>
</feature>